<evidence type="ECO:0000313" key="15">
    <source>
        <dbReference type="EMBL" id="KAF7284199.1"/>
    </source>
</evidence>
<evidence type="ECO:0000256" key="11">
    <source>
        <dbReference type="ARBA" id="ARBA00031441"/>
    </source>
</evidence>
<evidence type="ECO:0000256" key="2">
    <source>
        <dbReference type="ARBA" id="ARBA00004443"/>
    </source>
</evidence>
<sequence length="91" mass="10389">MSAAIKFPRALKELRVHLCQYGPASKGVREFIEQYYVELKTNNPKFPILIRECSGVEPKLWARFEFGKEKSLSLKDLSSSDVLSKIKSIAQ</sequence>
<dbReference type="PANTHER" id="PTHR12878">
    <property type="entry name" value="NADH-UBIQUINONE OXIDOREDUCTASE B8 SUBUNIT"/>
    <property type="match status" value="1"/>
</dbReference>
<protein>
    <recommendedName>
        <fullName evidence="4">NADH dehydrogenase [ubiquinone] 1 alpha subcomplex subunit 2</fullName>
    </recommendedName>
    <alternativeName>
        <fullName evidence="11">Complex I-B8</fullName>
    </alternativeName>
    <alternativeName>
        <fullName evidence="12">NADH-ubiquinone oxidoreductase B8 subunit</fullName>
    </alternativeName>
</protein>
<evidence type="ECO:0000259" key="14">
    <source>
        <dbReference type="SMART" id="SM00916"/>
    </source>
</evidence>
<keyword evidence="16" id="KW-1185">Reference proteome</keyword>
<feature type="domain" description="Ribosomal protein/NADH dehydrogenase" evidence="14">
    <location>
        <begin position="20"/>
        <end position="91"/>
    </location>
</feature>
<keyword evidence="5" id="KW-0813">Transport</keyword>
<proteinExistence type="inferred from homology"/>
<evidence type="ECO:0000256" key="8">
    <source>
        <dbReference type="ARBA" id="ARBA00022982"/>
    </source>
</evidence>
<organism evidence="15 16">
    <name type="scientific">Rhynchophorus ferrugineus</name>
    <name type="common">Red palm weevil</name>
    <name type="synonym">Curculio ferrugineus</name>
    <dbReference type="NCBI Taxonomy" id="354439"/>
    <lineage>
        <taxon>Eukaryota</taxon>
        <taxon>Metazoa</taxon>
        <taxon>Ecdysozoa</taxon>
        <taxon>Arthropoda</taxon>
        <taxon>Hexapoda</taxon>
        <taxon>Insecta</taxon>
        <taxon>Pterygota</taxon>
        <taxon>Neoptera</taxon>
        <taxon>Endopterygota</taxon>
        <taxon>Coleoptera</taxon>
        <taxon>Polyphaga</taxon>
        <taxon>Cucujiformia</taxon>
        <taxon>Curculionidae</taxon>
        <taxon>Dryophthorinae</taxon>
        <taxon>Rhynchophorus</taxon>
    </lineage>
</organism>
<keyword evidence="10" id="KW-0472">Membrane</keyword>
<evidence type="ECO:0000256" key="12">
    <source>
        <dbReference type="ARBA" id="ARBA00032513"/>
    </source>
</evidence>
<keyword evidence="6" id="KW-0679">Respiratory chain</keyword>
<keyword evidence="8" id="KW-0249">Electron transport</keyword>
<gene>
    <name evidence="15" type="ORF">GWI33_022449</name>
</gene>
<evidence type="ECO:0000256" key="7">
    <source>
        <dbReference type="ARBA" id="ARBA00022792"/>
    </source>
</evidence>
<dbReference type="PIRSF" id="PIRSF005822">
    <property type="entry name" value="NDUA2"/>
    <property type="match status" value="1"/>
</dbReference>
<evidence type="ECO:0000256" key="6">
    <source>
        <dbReference type="ARBA" id="ARBA00022660"/>
    </source>
</evidence>
<dbReference type="InterPro" id="IPR036249">
    <property type="entry name" value="Thioredoxin-like_sf"/>
</dbReference>
<dbReference type="AlphaFoldDB" id="A0A834IN78"/>
<evidence type="ECO:0000313" key="16">
    <source>
        <dbReference type="Proteomes" id="UP000625711"/>
    </source>
</evidence>
<dbReference type="OrthoDB" id="10250268at2759"/>
<evidence type="ECO:0000256" key="5">
    <source>
        <dbReference type="ARBA" id="ARBA00022448"/>
    </source>
</evidence>
<comment type="function">
    <text evidence="1">Accessory subunit of the mitochondrial membrane respiratory chain NADH dehydrogenase (Complex I), that is believed not to be involved in catalysis. Complex I functions in the transfer of electrons from NADH to the respiratory chain. The immediate electron acceptor for the enzyme is believed to be ubiquinone.</text>
</comment>
<comment type="subcellular location">
    <subcellularLocation>
        <location evidence="2">Mitochondrion inner membrane</location>
        <topology evidence="2">Peripheral membrane protein</topology>
        <orientation evidence="2">Matrix side</orientation>
    </subcellularLocation>
</comment>
<evidence type="ECO:0000256" key="4">
    <source>
        <dbReference type="ARBA" id="ARBA00016394"/>
    </source>
</evidence>
<keyword evidence="13" id="KW-1015">Disulfide bond</keyword>
<evidence type="ECO:0000256" key="1">
    <source>
        <dbReference type="ARBA" id="ARBA00003195"/>
    </source>
</evidence>
<reference evidence="15" key="1">
    <citation type="submission" date="2020-08" db="EMBL/GenBank/DDBJ databases">
        <title>Genome sequencing and assembly of the red palm weevil Rhynchophorus ferrugineus.</title>
        <authorList>
            <person name="Dias G.B."/>
            <person name="Bergman C.M."/>
            <person name="Manee M."/>
        </authorList>
    </citation>
    <scope>NUCLEOTIDE SEQUENCE</scope>
    <source>
        <strain evidence="15">AA-2017</strain>
        <tissue evidence="15">Whole larva</tissue>
    </source>
</reference>
<dbReference type="SUPFAM" id="SSF52833">
    <property type="entry name" value="Thioredoxin-like"/>
    <property type="match status" value="1"/>
</dbReference>
<comment type="caution">
    <text evidence="15">The sequence shown here is derived from an EMBL/GenBank/DDBJ whole genome shotgun (WGS) entry which is preliminary data.</text>
</comment>
<dbReference type="Pfam" id="PF05047">
    <property type="entry name" value="L51_S25_CI-B8"/>
    <property type="match status" value="1"/>
</dbReference>
<dbReference type="SMART" id="SM00916">
    <property type="entry name" value="L51_S25_CI-B8"/>
    <property type="match status" value="1"/>
</dbReference>
<dbReference type="PANTHER" id="PTHR12878:SF0">
    <property type="entry name" value="NADH DEHYDROGENASE [UBIQUINONE] 1 ALPHA SUBCOMPLEX SUBUNIT 2"/>
    <property type="match status" value="1"/>
</dbReference>
<dbReference type="Gene3D" id="3.40.30.10">
    <property type="entry name" value="Glutaredoxin"/>
    <property type="match status" value="1"/>
</dbReference>
<keyword evidence="7" id="KW-0999">Mitochondrion inner membrane</keyword>
<dbReference type="InterPro" id="IPR007741">
    <property type="entry name" value="Ribosomal_mL43/mS25/NADH_DH"/>
</dbReference>
<evidence type="ECO:0000256" key="3">
    <source>
        <dbReference type="ARBA" id="ARBA00008939"/>
    </source>
</evidence>
<dbReference type="InterPro" id="IPR016464">
    <property type="entry name" value="NADH_Ub_cplx-1_asu_su-2"/>
</dbReference>
<name>A0A834IN78_RHYFE</name>
<comment type="similarity">
    <text evidence="3">Belongs to the complex I NDUFA2 subunit family.</text>
</comment>
<dbReference type="Proteomes" id="UP000625711">
    <property type="component" value="Unassembled WGS sequence"/>
</dbReference>
<evidence type="ECO:0000256" key="9">
    <source>
        <dbReference type="ARBA" id="ARBA00023128"/>
    </source>
</evidence>
<dbReference type="EMBL" id="JAACXV010000081">
    <property type="protein sequence ID" value="KAF7284199.1"/>
    <property type="molecule type" value="Genomic_DNA"/>
</dbReference>
<feature type="disulfide bond" description="Redox-active" evidence="13">
    <location>
        <begin position="19"/>
        <end position="53"/>
    </location>
</feature>
<accession>A0A834IN78</accession>
<keyword evidence="9" id="KW-0496">Mitochondrion</keyword>
<evidence type="ECO:0000256" key="13">
    <source>
        <dbReference type="PIRSR" id="PIRSR005822-1"/>
    </source>
</evidence>
<dbReference type="GO" id="GO:0005743">
    <property type="term" value="C:mitochondrial inner membrane"/>
    <property type="evidence" value="ECO:0007669"/>
    <property type="project" value="UniProtKB-SubCell"/>
</dbReference>
<evidence type="ECO:0000256" key="10">
    <source>
        <dbReference type="ARBA" id="ARBA00023136"/>
    </source>
</evidence>